<dbReference type="RefSeq" id="WP_392396201.1">
    <property type="nucleotide sequence ID" value="NZ_JAURTK010000025.1"/>
</dbReference>
<evidence type="ECO:0000313" key="2">
    <source>
        <dbReference type="EMBL" id="MDP9651642.1"/>
    </source>
</evidence>
<comment type="caution">
    <text evidence="2">The sequence shown here is derived from an EMBL/GenBank/DDBJ whole genome shotgun (WGS) entry which is preliminary data.</text>
</comment>
<evidence type="ECO:0000256" key="1">
    <source>
        <dbReference type="SAM" id="SignalP"/>
    </source>
</evidence>
<dbReference type="EMBL" id="JAURTK010000025">
    <property type="protein sequence ID" value="MDP9651642.1"/>
    <property type="molecule type" value="Genomic_DNA"/>
</dbReference>
<protein>
    <submittedName>
        <fullName evidence="2">Uncharacterized protein</fullName>
    </submittedName>
</protein>
<dbReference type="Proteomes" id="UP001229486">
    <property type="component" value="Unassembled WGS sequence"/>
</dbReference>
<name>A0AB73IQJ6_9BURK</name>
<keyword evidence="1" id="KW-0732">Signal</keyword>
<reference evidence="2" key="1">
    <citation type="submission" date="2023-07" db="EMBL/GenBank/DDBJ databases">
        <title>Sorghum-associated microbial communities from plants grown in Nebraska, USA.</title>
        <authorList>
            <person name="Schachtman D."/>
        </authorList>
    </citation>
    <scope>NUCLEOTIDE SEQUENCE</scope>
    <source>
        <strain evidence="2">DS1061</strain>
    </source>
</reference>
<feature type="chain" id="PRO_5044498171" evidence="1">
    <location>
        <begin position="20"/>
        <end position="155"/>
    </location>
</feature>
<dbReference type="AlphaFoldDB" id="A0AB73IQJ6"/>
<feature type="signal peptide" evidence="1">
    <location>
        <begin position="1"/>
        <end position="19"/>
    </location>
</feature>
<proteinExistence type="predicted"/>
<organism evidence="2 3">
    <name type="scientific">Paraburkholderia caledonica</name>
    <dbReference type="NCBI Taxonomy" id="134536"/>
    <lineage>
        <taxon>Bacteria</taxon>
        <taxon>Pseudomonadati</taxon>
        <taxon>Pseudomonadota</taxon>
        <taxon>Betaproteobacteria</taxon>
        <taxon>Burkholderiales</taxon>
        <taxon>Burkholderiaceae</taxon>
        <taxon>Paraburkholderia</taxon>
    </lineage>
</organism>
<gene>
    <name evidence="2" type="ORF">J2793_007117</name>
</gene>
<sequence>MKRRWITVLLALCCANAFAQADGGDRQSISTVSGTLLIVKLPVPARDGANFNATLNGKPFDRLYGSRYVYYTDSTAEDKPASRIVVEDFVGGFSDAPSVVLYDLRKQPAVALPVSDKLAIDDLRWTASSVVIDADGRWFAFSGRKLTRVRPAINR</sequence>
<evidence type="ECO:0000313" key="3">
    <source>
        <dbReference type="Proteomes" id="UP001229486"/>
    </source>
</evidence>
<accession>A0AB73IQJ6</accession>